<dbReference type="EMBL" id="BAAAQD010000037">
    <property type="protein sequence ID" value="GAA1566709.1"/>
    <property type="molecule type" value="Genomic_DNA"/>
</dbReference>
<name>A0ABN2CY78_9ACTN</name>
<evidence type="ECO:0000256" key="2">
    <source>
        <dbReference type="SAM" id="MobiDB-lite"/>
    </source>
</evidence>
<dbReference type="Proteomes" id="UP001501470">
    <property type="component" value="Unassembled WGS sequence"/>
</dbReference>
<keyword evidence="5" id="KW-1185">Reference proteome</keyword>
<evidence type="ECO:0000259" key="3">
    <source>
        <dbReference type="Pfam" id="PF00472"/>
    </source>
</evidence>
<evidence type="ECO:0000256" key="1">
    <source>
        <dbReference type="ARBA" id="ARBA00010835"/>
    </source>
</evidence>
<protein>
    <submittedName>
        <fullName evidence="4">Alternative ribosome rescue aminoacyl-tRNA hydrolase ArfB</fullName>
    </submittedName>
</protein>
<comment type="similarity">
    <text evidence="1">Belongs to the prokaryotic/mitochondrial release factor family.</text>
</comment>
<dbReference type="GO" id="GO:0016787">
    <property type="term" value="F:hydrolase activity"/>
    <property type="evidence" value="ECO:0007669"/>
    <property type="project" value="UniProtKB-KW"/>
</dbReference>
<dbReference type="Gene3D" id="3.30.160.20">
    <property type="match status" value="1"/>
</dbReference>
<dbReference type="NCBIfam" id="NF006718">
    <property type="entry name" value="PRK09256.1"/>
    <property type="match status" value="1"/>
</dbReference>
<dbReference type="InterPro" id="IPR000352">
    <property type="entry name" value="Pep_chain_release_fac_I"/>
</dbReference>
<dbReference type="Pfam" id="PF00472">
    <property type="entry name" value="RF-1"/>
    <property type="match status" value="1"/>
</dbReference>
<sequence>MQSGTRILDGVDDDLRVTDDIALPRAELAWRFSRSGGPGGQSVNTTDSRVELRFDLAGTQALPEPLKERALLRLAGRLVDGVLSIVASEHRSQLQNRRAAEERLVTVIAQAIAPPPRPRKRTKPSKGAIERRLTDKRFTSLRKQERRRPQD</sequence>
<feature type="region of interest" description="Disordered" evidence="2">
    <location>
        <begin position="111"/>
        <end position="151"/>
    </location>
</feature>
<comment type="caution">
    <text evidence="4">The sequence shown here is derived from an EMBL/GenBank/DDBJ whole genome shotgun (WGS) entry which is preliminary data.</text>
</comment>
<dbReference type="SUPFAM" id="SSF75620">
    <property type="entry name" value="Release factor"/>
    <property type="match status" value="1"/>
</dbReference>
<evidence type="ECO:0000313" key="5">
    <source>
        <dbReference type="Proteomes" id="UP001501470"/>
    </source>
</evidence>
<reference evidence="4 5" key="1">
    <citation type="journal article" date="2019" name="Int. J. Syst. Evol. Microbiol.">
        <title>The Global Catalogue of Microorganisms (GCM) 10K type strain sequencing project: providing services to taxonomists for standard genome sequencing and annotation.</title>
        <authorList>
            <consortium name="The Broad Institute Genomics Platform"/>
            <consortium name="The Broad Institute Genome Sequencing Center for Infectious Disease"/>
            <person name="Wu L."/>
            <person name="Ma J."/>
        </authorList>
    </citation>
    <scope>NUCLEOTIDE SEQUENCE [LARGE SCALE GENOMIC DNA]</scope>
    <source>
        <strain evidence="4 5">JCM 15933</strain>
    </source>
</reference>
<organism evidence="4 5">
    <name type="scientific">Dactylosporangium maewongense</name>
    <dbReference type="NCBI Taxonomy" id="634393"/>
    <lineage>
        <taxon>Bacteria</taxon>
        <taxon>Bacillati</taxon>
        <taxon>Actinomycetota</taxon>
        <taxon>Actinomycetes</taxon>
        <taxon>Micromonosporales</taxon>
        <taxon>Micromonosporaceae</taxon>
        <taxon>Dactylosporangium</taxon>
    </lineage>
</organism>
<feature type="domain" description="Prokaryotic-type class I peptide chain release factors" evidence="3">
    <location>
        <begin position="20"/>
        <end position="144"/>
    </location>
</feature>
<accession>A0ABN2CY78</accession>
<dbReference type="PANTHER" id="PTHR47814">
    <property type="entry name" value="PEPTIDYL-TRNA HYDROLASE ARFB"/>
    <property type="match status" value="1"/>
</dbReference>
<proteinExistence type="inferred from homology"/>
<gene>
    <name evidence="4" type="primary">arfB</name>
    <name evidence="4" type="ORF">GCM10009827_105480</name>
</gene>
<feature type="compositionally biased region" description="Basic and acidic residues" evidence="2">
    <location>
        <begin position="128"/>
        <end position="138"/>
    </location>
</feature>
<evidence type="ECO:0000313" key="4">
    <source>
        <dbReference type="EMBL" id="GAA1566709.1"/>
    </source>
</evidence>
<keyword evidence="4" id="KW-0378">Hydrolase</keyword>
<dbReference type="PANTHER" id="PTHR47814:SF1">
    <property type="entry name" value="PEPTIDYL-TRNA HYDROLASE ARFB"/>
    <property type="match status" value="1"/>
</dbReference>
<dbReference type="InterPro" id="IPR045853">
    <property type="entry name" value="Pep_chain_release_fac_I_sf"/>
</dbReference>